<reference evidence="1" key="1">
    <citation type="submission" date="2021-05" db="EMBL/GenBank/DDBJ databases">
        <authorList>
            <person name="Scholz U."/>
            <person name="Mascher M."/>
            <person name="Fiebig A."/>
        </authorList>
    </citation>
    <scope>NUCLEOTIDE SEQUENCE [LARGE SCALE GENOMIC DNA]</scope>
</reference>
<accession>A0ACD5XXY8</accession>
<protein>
    <submittedName>
        <fullName evidence="1">Uncharacterized protein</fullName>
    </submittedName>
</protein>
<name>A0ACD5XXY8_AVESA</name>
<sequence>MDPTLNQEWTTCEVEEARSLVATLNNNKIIYKNNDDGNNKHKDIMDALCALFPSKTKQHVTYLYADLVVELHVMQWRDESHVIVDNTHTVFPAPNLVNGNFWELEESGASGTHTVCTMDDLINEYNFGVQEEAKNMDGTF</sequence>
<keyword evidence="2" id="KW-1185">Reference proteome</keyword>
<reference evidence="1" key="2">
    <citation type="submission" date="2025-09" db="UniProtKB">
        <authorList>
            <consortium name="EnsemblPlants"/>
        </authorList>
    </citation>
    <scope>IDENTIFICATION</scope>
</reference>
<organism evidence="1 2">
    <name type="scientific">Avena sativa</name>
    <name type="common">Oat</name>
    <dbReference type="NCBI Taxonomy" id="4498"/>
    <lineage>
        <taxon>Eukaryota</taxon>
        <taxon>Viridiplantae</taxon>
        <taxon>Streptophyta</taxon>
        <taxon>Embryophyta</taxon>
        <taxon>Tracheophyta</taxon>
        <taxon>Spermatophyta</taxon>
        <taxon>Magnoliopsida</taxon>
        <taxon>Liliopsida</taxon>
        <taxon>Poales</taxon>
        <taxon>Poaceae</taxon>
        <taxon>BOP clade</taxon>
        <taxon>Pooideae</taxon>
        <taxon>Poodae</taxon>
        <taxon>Poeae</taxon>
        <taxon>Poeae Chloroplast Group 1 (Aveneae type)</taxon>
        <taxon>Aveninae</taxon>
        <taxon>Avena</taxon>
    </lineage>
</organism>
<dbReference type="Proteomes" id="UP001732700">
    <property type="component" value="Chromosome 5C"/>
</dbReference>
<evidence type="ECO:0000313" key="2">
    <source>
        <dbReference type="Proteomes" id="UP001732700"/>
    </source>
</evidence>
<dbReference type="EnsemblPlants" id="AVESA.00010b.r2.5CG0869330.1">
    <property type="protein sequence ID" value="AVESA.00010b.r2.5CG0869330.1.CDS.1"/>
    <property type="gene ID" value="AVESA.00010b.r2.5CG0869330"/>
</dbReference>
<evidence type="ECO:0000313" key="1">
    <source>
        <dbReference type="EnsemblPlants" id="AVESA.00010b.r2.5CG0869330.1.CDS.1"/>
    </source>
</evidence>
<proteinExistence type="predicted"/>